<evidence type="ECO:0000259" key="4">
    <source>
        <dbReference type="Pfam" id="PF09084"/>
    </source>
</evidence>
<accession>A0ABN2N8V7</accession>
<dbReference type="EMBL" id="BAAAQK010000016">
    <property type="protein sequence ID" value="GAA1858125.1"/>
    <property type="molecule type" value="Genomic_DNA"/>
</dbReference>
<evidence type="ECO:0000313" key="6">
    <source>
        <dbReference type="Proteomes" id="UP001500449"/>
    </source>
</evidence>
<evidence type="ECO:0000313" key="5">
    <source>
        <dbReference type="EMBL" id="GAA1858125.1"/>
    </source>
</evidence>
<evidence type="ECO:0000256" key="3">
    <source>
        <dbReference type="ARBA" id="ARBA00022729"/>
    </source>
</evidence>
<dbReference type="InterPro" id="IPR015168">
    <property type="entry name" value="SsuA/THI5"/>
</dbReference>
<reference evidence="5 6" key="1">
    <citation type="journal article" date="2019" name="Int. J. Syst. Evol. Microbiol.">
        <title>The Global Catalogue of Microorganisms (GCM) 10K type strain sequencing project: providing services to taxonomists for standard genome sequencing and annotation.</title>
        <authorList>
            <consortium name="The Broad Institute Genomics Platform"/>
            <consortium name="The Broad Institute Genome Sequencing Center for Infectious Disease"/>
            <person name="Wu L."/>
            <person name="Ma J."/>
        </authorList>
    </citation>
    <scope>NUCLEOTIDE SEQUENCE [LARGE SCALE GENOMIC DNA]</scope>
    <source>
        <strain evidence="5 6">JCM 16009</strain>
    </source>
</reference>
<evidence type="ECO:0000256" key="1">
    <source>
        <dbReference type="ARBA" id="ARBA00004418"/>
    </source>
</evidence>
<proteinExistence type="inferred from homology"/>
<name>A0ABN2N8V7_9PSEU</name>
<dbReference type="Pfam" id="PF09084">
    <property type="entry name" value="NMT1"/>
    <property type="match status" value="1"/>
</dbReference>
<protein>
    <recommendedName>
        <fullName evidence="4">SsuA/THI5-like domain-containing protein</fullName>
    </recommendedName>
</protein>
<dbReference type="PANTHER" id="PTHR30024:SF47">
    <property type="entry name" value="TAURINE-BINDING PERIPLASMIC PROTEIN"/>
    <property type="match status" value="1"/>
</dbReference>
<sequence>MKLTVALPAIDATAAEPAIGIAKGYYKNLGLDVQFTNSGSNILAAVLSGQADISVSGLPGPLLPAAQGKNLKIIAEKNTPTSSVNIAAKPSLTSVDQCKSVATTGVGTGLYNLTMYFQKAFNLNWTIKALSAPTDAVNLLLTGQVDCAVADLALLNTVVEAGKVKLLVSAASQTGLPPGFPSNLVGGVLYGLDDNLKAKKQAVVAFLTAWDQAVTLMNNSLGDAAQAIHSVPNWDAQPADSILAAIKAQQPGRWPGRGIIESSAWPAELAFLEAAGTSFPGGVNADIWSYDNRVDMSYLRAAINIQK</sequence>
<dbReference type="Proteomes" id="UP001500449">
    <property type="component" value="Unassembled WGS sequence"/>
</dbReference>
<gene>
    <name evidence="5" type="ORF">GCM10009836_42880</name>
</gene>
<comment type="similarity">
    <text evidence="2">Belongs to the bacterial solute-binding protein SsuA/TauA family.</text>
</comment>
<keyword evidence="3" id="KW-0732">Signal</keyword>
<evidence type="ECO:0000256" key="2">
    <source>
        <dbReference type="ARBA" id="ARBA00010742"/>
    </source>
</evidence>
<dbReference type="Gene3D" id="3.40.190.10">
    <property type="entry name" value="Periplasmic binding protein-like II"/>
    <property type="match status" value="2"/>
</dbReference>
<comment type="subcellular location">
    <subcellularLocation>
        <location evidence="1">Periplasm</location>
    </subcellularLocation>
</comment>
<dbReference type="PANTHER" id="PTHR30024">
    <property type="entry name" value="ALIPHATIC SULFONATES-BINDING PROTEIN-RELATED"/>
    <property type="match status" value="1"/>
</dbReference>
<dbReference type="SUPFAM" id="SSF53850">
    <property type="entry name" value="Periplasmic binding protein-like II"/>
    <property type="match status" value="1"/>
</dbReference>
<organism evidence="5 6">
    <name type="scientific">Pseudonocardia ailaonensis</name>
    <dbReference type="NCBI Taxonomy" id="367279"/>
    <lineage>
        <taxon>Bacteria</taxon>
        <taxon>Bacillati</taxon>
        <taxon>Actinomycetota</taxon>
        <taxon>Actinomycetes</taxon>
        <taxon>Pseudonocardiales</taxon>
        <taxon>Pseudonocardiaceae</taxon>
        <taxon>Pseudonocardia</taxon>
    </lineage>
</organism>
<feature type="domain" description="SsuA/THI5-like" evidence="4">
    <location>
        <begin position="21"/>
        <end position="217"/>
    </location>
</feature>
<keyword evidence="6" id="KW-1185">Reference proteome</keyword>
<comment type="caution">
    <text evidence="5">The sequence shown here is derived from an EMBL/GenBank/DDBJ whole genome shotgun (WGS) entry which is preliminary data.</text>
</comment>